<organism evidence="2 3">
    <name type="scientific">Terrihabitans soli</name>
    <dbReference type="NCBI Taxonomy" id="708113"/>
    <lineage>
        <taxon>Bacteria</taxon>
        <taxon>Pseudomonadati</taxon>
        <taxon>Pseudomonadota</taxon>
        <taxon>Alphaproteobacteria</taxon>
        <taxon>Hyphomicrobiales</taxon>
        <taxon>Terrihabitans</taxon>
    </lineage>
</organism>
<keyword evidence="3" id="KW-1185">Reference proteome</keyword>
<sequence>MRGEQRQEGDGQEHADKGQPPNQGEIGVHGRERNLSGAAAQPYFSLLKTKGQKPGNSRGIWPTGRVIKALTCTVTVPQMSGKTPMRVGVP</sequence>
<name>A0A6S6QVX2_9HYPH</name>
<feature type="compositionally biased region" description="Basic and acidic residues" evidence="1">
    <location>
        <begin position="1"/>
        <end position="17"/>
    </location>
</feature>
<protein>
    <submittedName>
        <fullName evidence="2">Uncharacterized protein</fullName>
    </submittedName>
</protein>
<dbReference type="EMBL" id="AP023361">
    <property type="protein sequence ID" value="BCJ92087.1"/>
    <property type="molecule type" value="Genomic_DNA"/>
</dbReference>
<proteinExistence type="predicted"/>
<dbReference type="AlphaFoldDB" id="A0A6S6QVX2"/>
<feature type="region of interest" description="Disordered" evidence="1">
    <location>
        <begin position="1"/>
        <end position="39"/>
    </location>
</feature>
<accession>A0A6S6QVX2</accession>
<dbReference type="Proteomes" id="UP000515317">
    <property type="component" value="Chromosome"/>
</dbReference>
<evidence type="ECO:0000313" key="3">
    <source>
        <dbReference type="Proteomes" id="UP000515317"/>
    </source>
</evidence>
<dbReference type="KEGG" id="tso:IZ6_28220"/>
<gene>
    <name evidence="2" type="ORF">IZ6_28220</name>
</gene>
<evidence type="ECO:0000313" key="2">
    <source>
        <dbReference type="EMBL" id="BCJ92087.1"/>
    </source>
</evidence>
<reference evidence="2 3" key="1">
    <citation type="submission" date="2020-08" db="EMBL/GenBank/DDBJ databases">
        <title>Genome sequence of Rhizobiales bacterium strain IZ6.</title>
        <authorList>
            <person name="Nakai R."/>
            <person name="Naganuma T."/>
        </authorList>
    </citation>
    <scope>NUCLEOTIDE SEQUENCE [LARGE SCALE GENOMIC DNA]</scope>
    <source>
        <strain evidence="2 3">IZ6</strain>
    </source>
</reference>
<evidence type="ECO:0000256" key="1">
    <source>
        <dbReference type="SAM" id="MobiDB-lite"/>
    </source>
</evidence>